<evidence type="ECO:0008006" key="3">
    <source>
        <dbReference type="Google" id="ProtNLM"/>
    </source>
</evidence>
<dbReference type="Proteomes" id="UP000595460">
    <property type="component" value="Chromosome"/>
</dbReference>
<name>A0ABX7BVA5_9HYPH</name>
<dbReference type="EMBL" id="CP068047">
    <property type="protein sequence ID" value="QQR34527.1"/>
    <property type="molecule type" value="Genomic_DNA"/>
</dbReference>
<keyword evidence="2" id="KW-1185">Reference proteome</keyword>
<reference evidence="1 2" key="1">
    <citation type="submission" date="2021-01" db="EMBL/GenBank/DDBJ databases">
        <title>Genome seq and assembly of Devosia sp. G19.</title>
        <authorList>
            <person name="Chhetri G."/>
        </authorList>
    </citation>
    <scope>NUCLEOTIDE SEQUENCE [LARGE SCALE GENOMIC DNA]</scope>
    <source>
        <strain evidence="1 2">G19</strain>
    </source>
</reference>
<accession>A0ABX7BVA5</accession>
<gene>
    <name evidence="1" type="ORF">JI749_08975</name>
</gene>
<proteinExistence type="predicted"/>
<protein>
    <recommendedName>
        <fullName evidence="3">DUF3828 domain-containing protein</fullName>
    </recommendedName>
</protein>
<evidence type="ECO:0000313" key="2">
    <source>
        <dbReference type="Proteomes" id="UP000595460"/>
    </source>
</evidence>
<sequence>MLLTLLSAPAFAAPIPKFDDPRALLVAIYDQIEASEDWENFDSDAAFNELDAFSTTLHASFVAADEALKADGQDIGVLDFSPFINGQDSAGMDFAVGEPKIKRGRAIIAVNITGYQPKQITFELIDEGEKGWKIEDIILPGYDGSGPERLSDYFANPF</sequence>
<dbReference type="RefSeq" id="WP_201652333.1">
    <property type="nucleotide sequence ID" value="NZ_CP068047.1"/>
</dbReference>
<evidence type="ECO:0000313" key="1">
    <source>
        <dbReference type="EMBL" id="QQR34527.1"/>
    </source>
</evidence>
<organism evidence="1 2">
    <name type="scientific">Devosia oryziradicis</name>
    <dbReference type="NCBI Taxonomy" id="2801335"/>
    <lineage>
        <taxon>Bacteria</taxon>
        <taxon>Pseudomonadati</taxon>
        <taxon>Pseudomonadota</taxon>
        <taxon>Alphaproteobacteria</taxon>
        <taxon>Hyphomicrobiales</taxon>
        <taxon>Devosiaceae</taxon>
        <taxon>Devosia</taxon>
    </lineage>
</organism>